<dbReference type="Proteomes" id="UP000198951">
    <property type="component" value="Unassembled WGS sequence"/>
</dbReference>
<dbReference type="GO" id="GO:0016787">
    <property type="term" value="F:hydrolase activity"/>
    <property type="evidence" value="ECO:0007669"/>
    <property type="project" value="TreeGrafter"/>
</dbReference>
<dbReference type="GO" id="GO:0016020">
    <property type="term" value="C:membrane"/>
    <property type="evidence" value="ECO:0007669"/>
    <property type="project" value="UniProtKB-SubCell"/>
</dbReference>
<comment type="similarity">
    <text evidence="2">Belongs to the TMEM86 family.</text>
</comment>
<evidence type="ECO:0000256" key="5">
    <source>
        <dbReference type="ARBA" id="ARBA00023136"/>
    </source>
</evidence>
<keyword evidence="5 6" id="KW-0472">Membrane</keyword>
<evidence type="ECO:0000313" key="8">
    <source>
        <dbReference type="Proteomes" id="UP000198951"/>
    </source>
</evidence>
<feature type="transmembrane region" description="Helical" evidence="6">
    <location>
        <begin position="111"/>
        <end position="132"/>
    </location>
</feature>
<feature type="transmembrane region" description="Helical" evidence="6">
    <location>
        <begin position="7"/>
        <end position="24"/>
    </location>
</feature>
<organism evidence="7 8">
    <name type="scientific">Flavobacterium gillisiae</name>
    <dbReference type="NCBI Taxonomy" id="150146"/>
    <lineage>
        <taxon>Bacteria</taxon>
        <taxon>Pseudomonadati</taxon>
        <taxon>Bacteroidota</taxon>
        <taxon>Flavobacteriia</taxon>
        <taxon>Flavobacteriales</taxon>
        <taxon>Flavobacteriaceae</taxon>
        <taxon>Flavobacterium</taxon>
    </lineage>
</organism>
<evidence type="ECO:0000256" key="2">
    <source>
        <dbReference type="ARBA" id="ARBA00007375"/>
    </source>
</evidence>
<gene>
    <name evidence="7" type="ORF">SAMN05443667_107143</name>
</gene>
<feature type="transmembrane region" description="Helical" evidence="6">
    <location>
        <begin position="30"/>
        <end position="48"/>
    </location>
</feature>
<keyword evidence="3 6" id="KW-0812">Transmembrane</keyword>
<evidence type="ECO:0000313" key="7">
    <source>
        <dbReference type="EMBL" id="SEA69813.1"/>
    </source>
</evidence>
<dbReference type="RefSeq" id="WP_091089724.1">
    <property type="nucleotide sequence ID" value="NZ_FNRD01000007.1"/>
</dbReference>
<feature type="transmembrane region" description="Helical" evidence="6">
    <location>
        <begin position="138"/>
        <end position="157"/>
    </location>
</feature>
<dbReference type="InterPro" id="IPR012506">
    <property type="entry name" value="TMEM86B-like"/>
</dbReference>
<sequence>MKNTSLLKSYLAISIIYLLIILLGHEDIAWYIKPFLLLFLILAVYFYSDFPSKKYLLTALCFSWLGDIILLFADRDEMYFIIGLIAFLLSHIAYILLFNKQIKPKNTKNKAIFWMGATAIMAYLIIMIAVLLPSLGDLTIPVFVYALVISTMLLFAFKGFLIWKEPANWYILIGAIVFVSSDSILAFNKFYKPVVLSSFLIMITYLVAQYLIVSGILKLNKKNSILNF</sequence>
<evidence type="ECO:0000256" key="3">
    <source>
        <dbReference type="ARBA" id="ARBA00022692"/>
    </source>
</evidence>
<feature type="transmembrane region" description="Helical" evidence="6">
    <location>
        <begin position="194"/>
        <end position="217"/>
    </location>
</feature>
<feature type="transmembrane region" description="Helical" evidence="6">
    <location>
        <begin position="55"/>
        <end position="73"/>
    </location>
</feature>
<feature type="transmembrane region" description="Helical" evidence="6">
    <location>
        <begin position="169"/>
        <end position="188"/>
    </location>
</feature>
<dbReference type="OrthoDB" id="5651790at2"/>
<dbReference type="STRING" id="150146.SAMN05443667_107143"/>
<name>A0A1H4DAI4_9FLAO</name>
<evidence type="ECO:0000256" key="4">
    <source>
        <dbReference type="ARBA" id="ARBA00022989"/>
    </source>
</evidence>
<evidence type="ECO:0000256" key="6">
    <source>
        <dbReference type="SAM" id="Phobius"/>
    </source>
</evidence>
<dbReference type="Pfam" id="PF07947">
    <property type="entry name" value="YhhN"/>
    <property type="match status" value="1"/>
</dbReference>
<protein>
    <submittedName>
        <fullName evidence="7">Uncharacterized membrane protein YhhN</fullName>
    </submittedName>
</protein>
<dbReference type="PANTHER" id="PTHR31885">
    <property type="entry name" value="GH04784P"/>
    <property type="match status" value="1"/>
</dbReference>
<accession>A0A1H4DAI4</accession>
<dbReference type="EMBL" id="FNRD01000007">
    <property type="protein sequence ID" value="SEA69813.1"/>
    <property type="molecule type" value="Genomic_DNA"/>
</dbReference>
<dbReference type="AlphaFoldDB" id="A0A1H4DAI4"/>
<feature type="transmembrane region" description="Helical" evidence="6">
    <location>
        <begin position="79"/>
        <end position="99"/>
    </location>
</feature>
<keyword evidence="4 6" id="KW-1133">Transmembrane helix</keyword>
<comment type="subcellular location">
    <subcellularLocation>
        <location evidence="1">Membrane</location>
        <topology evidence="1">Multi-pass membrane protein</topology>
    </subcellularLocation>
</comment>
<dbReference type="PANTHER" id="PTHR31885:SF6">
    <property type="entry name" value="GH04784P"/>
    <property type="match status" value="1"/>
</dbReference>
<reference evidence="8" key="1">
    <citation type="submission" date="2016-10" db="EMBL/GenBank/DDBJ databases">
        <authorList>
            <person name="Varghese N."/>
            <person name="Submissions S."/>
        </authorList>
    </citation>
    <scope>NUCLEOTIDE SEQUENCE [LARGE SCALE GENOMIC DNA]</scope>
    <source>
        <strain evidence="8">DSM 22376</strain>
    </source>
</reference>
<keyword evidence="8" id="KW-1185">Reference proteome</keyword>
<evidence type="ECO:0000256" key="1">
    <source>
        <dbReference type="ARBA" id="ARBA00004141"/>
    </source>
</evidence>
<proteinExistence type="inferred from homology"/>